<evidence type="ECO:0000313" key="3">
    <source>
        <dbReference type="Proteomes" id="UP000828390"/>
    </source>
</evidence>
<dbReference type="EMBL" id="JAIWYP010000009">
    <property type="protein sequence ID" value="KAH3777874.1"/>
    <property type="molecule type" value="Genomic_DNA"/>
</dbReference>
<dbReference type="InterPro" id="IPR000323">
    <property type="entry name" value="Cu2_ascorb_mOase_N"/>
</dbReference>
<proteinExistence type="predicted"/>
<dbReference type="AlphaFoldDB" id="A0A9D4IM19"/>
<dbReference type="GO" id="GO:0016715">
    <property type="term" value="F:oxidoreductase activity, acting on paired donors, with incorporation or reduction of molecular oxygen, reduced ascorbate as one donor, and incorporation of one atom of oxygen"/>
    <property type="evidence" value="ECO:0007669"/>
    <property type="project" value="InterPro"/>
</dbReference>
<evidence type="ECO:0000313" key="2">
    <source>
        <dbReference type="EMBL" id="KAH3777874.1"/>
    </source>
</evidence>
<reference evidence="2" key="2">
    <citation type="submission" date="2020-11" db="EMBL/GenBank/DDBJ databases">
        <authorList>
            <person name="McCartney M.A."/>
            <person name="Auch B."/>
            <person name="Kono T."/>
            <person name="Mallez S."/>
            <person name="Becker A."/>
            <person name="Gohl D.M."/>
            <person name="Silverstein K.A.T."/>
            <person name="Koren S."/>
            <person name="Bechman K.B."/>
            <person name="Herman A."/>
            <person name="Abrahante J.E."/>
            <person name="Garbe J."/>
        </authorList>
    </citation>
    <scope>NUCLEOTIDE SEQUENCE</scope>
    <source>
        <strain evidence="2">Duluth1</strain>
        <tissue evidence="2">Whole animal</tissue>
    </source>
</reference>
<name>A0A9D4IM19_DREPO</name>
<dbReference type="InterPro" id="IPR008977">
    <property type="entry name" value="PHM/PNGase_F_dom_sf"/>
</dbReference>
<comment type="caution">
    <text evidence="2">The sequence shown here is derived from an EMBL/GenBank/DDBJ whole genome shotgun (WGS) entry which is preliminary data.</text>
</comment>
<dbReference type="InterPro" id="IPR036939">
    <property type="entry name" value="Cu2_ascorb_mOase_N_sf"/>
</dbReference>
<keyword evidence="3" id="KW-1185">Reference proteome</keyword>
<gene>
    <name evidence="2" type="ORF">DPMN_179322</name>
</gene>
<dbReference type="Gene3D" id="2.60.120.310">
    <property type="entry name" value="Copper type II, ascorbate-dependent monooxygenase, N-terminal domain"/>
    <property type="match status" value="1"/>
</dbReference>
<dbReference type="SUPFAM" id="SSF49742">
    <property type="entry name" value="PHM/PNGase F"/>
    <property type="match status" value="1"/>
</dbReference>
<dbReference type="Proteomes" id="UP000828390">
    <property type="component" value="Unassembled WGS sequence"/>
</dbReference>
<sequence length="66" mass="7435">MCMNIKLPVDTVYHMIAFEPIIDNIEIMHHILVCGCPDLETTPGPLNQQWSCIVATISLANTRLVR</sequence>
<dbReference type="GO" id="GO:0005507">
    <property type="term" value="F:copper ion binding"/>
    <property type="evidence" value="ECO:0007669"/>
    <property type="project" value="InterPro"/>
</dbReference>
<protein>
    <recommendedName>
        <fullName evidence="1">Copper type II ascorbate-dependent monooxygenase N-terminal domain-containing protein</fullName>
    </recommendedName>
</protein>
<accession>A0A9D4IM19</accession>
<evidence type="ECO:0000259" key="1">
    <source>
        <dbReference type="Pfam" id="PF01082"/>
    </source>
</evidence>
<dbReference type="Pfam" id="PF01082">
    <property type="entry name" value="Cu2_monooxygen"/>
    <property type="match status" value="1"/>
</dbReference>
<organism evidence="2 3">
    <name type="scientific">Dreissena polymorpha</name>
    <name type="common">Zebra mussel</name>
    <name type="synonym">Mytilus polymorpha</name>
    <dbReference type="NCBI Taxonomy" id="45954"/>
    <lineage>
        <taxon>Eukaryota</taxon>
        <taxon>Metazoa</taxon>
        <taxon>Spiralia</taxon>
        <taxon>Lophotrochozoa</taxon>
        <taxon>Mollusca</taxon>
        <taxon>Bivalvia</taxon>
        <taxon>Autobranchia</taxon>
        <taxon>Heteroconchia</taxon>
        <taxon>Euheterodonta</taxon>
        <taxon>Imparidentia</taxon>
        <taxon>Neoheterodontei</taxon>
        <taxon>Myida</taxon>
        <taxon>Dreissenoidea</taxon>
        <taxon>Dreissenidae</taxon>
        <taxon>Dreissena</taxon>
    </lineage>
</organism>
<feature type="domain" description="Copper type II ascorbate-dependent monooxygenase N-terminal" evidence="1">
    <location>
        <begin position="1"/>
        <end position="53"/>
    </location>
</feature>
<reference evidence="2" key="1">
    <citation type="journal article" date="2019" name="bioRxiv">
        <title>The Genome of the Zebra Mussel, Dreissena polymorpha: A Resource for Invasive Species Research.</title>
        <authorList>
            <person name="McCartney M.A."/>
            <person name="Auch B."/>
            <person name="Kono T."/>
            <person name="Mallez S."/>
            <person name="Zhang Y."/>
            <person name="Obille A."/>
            <person name="Becker A."/>
            <person name="Abrahante J.E."/>
            <person name="Garbe J."/>
            <person name="Badalamenti J.P."/>
            <person name="Herman A."/>
            <person name="Mangelson H."/>
            <person name="Liachko I."/>
            <person name="Sullivan S."/>
            <person name="Sone E.D."/>
            <person name="Koren S."/>
            <person name="Silverstein K.A.T."/>
            <person name="Beckman K.B."/>
            <person name="Gohl D.M."/>
        </authorList>
    </citation>
    <scope>NUCLEOTIDE SEQUENCE</scope>
    <source>
        <strain evidence="2">Duluth1</strain>
        <tissue evidence="2">Whole animal</tissue>
    </source>
</reference>